<keyword evidence="3" id="KW-1185">Reference proteome</keyword>
<name>A0ABS4JF16_9BACL</name>
<dbReference type="CDD" id="cd06588">
    <property type="entry name" value="PhnB_like"/>
    <property type="match status" value="1"/>
</dbReference>
<comment type="caution">
    <text evidence="2">The sequence shown here is derived from an EMBL/GenBank/DDBJ whole genome shotgun (WGS) entry which is preliminary data.</text>
</comment>
<sequence length="137" mass="14971">MAIITPYLFSEDSRSQAQYYVDGLGGEIVQVTTMGDVSKDAPSEIKDKVINLNFIAAGVTFMISDSISEPLNHGNSLELALEFVTEEEARHAFDHLSANGIVNQALEPAFWGGLFGKIVDKFGVRWMITTQVQGTNS</sequence>
<evidence type="ECO:0000313" key="3">
    <source>
        <dbReference type="Proteomes" id="UP001519288"/>
    </source>
</evidence>
<dbReference type="SUPFAM" id="SSF54593">
    <property type="entry name" value="Glyoxalase/Bleomycin resistance protein/Dihydroxybiphenyl dioxygenase"/>
    <property type="match status" value="1"/>
</dbReference>
<dbReference type="Proteomes" id="UP001519288">
    <property type="component" value="Unassembled WGS sequence"/>
</dbReference>
<gene>
    <name evidence="2" type="ORF">J2Z69_001317</name>
</gene>
<evidence type="ECO:0000313" key="2">
    <source>
        <dbReference type="EMBL" id="MBP2000298.1"/>
    </source>
</evidence>
<feature type="domain" description="PhnB-like" evidence="1">
    <location>
        <begin position="3"/>
        <end position="129"/>
    </location>
</feature>
<dbReference type="InterPro" id="IPR029068">
    <property type="entry name" value="Glyas_Bleomycin-R_OHBP_Dase"/>
</dbReference>
<dbReference type="PANTHER" id="PTHR33990">
    <property type="entry name" value="PROTEIN YJDN-RELATED"/>
    <property type="match status" value="1"/>
</dbReference>
<dbReference type="EMBL" id="JAGGLD010000001">
    <property type="protein sequence ID" value="MBP2000298.1"/>
    <property type="molecule type" value="Genomic_DNA"/>
</dbReference>
<proteinExistence type="predicted"/>
<dbReference type="Pfam" id="PF06983">
    <property type="entry name" value="3-dmu-9_3-mt"/>
    <property type="match status" value="1"/>
</dbReference>
<reference evidence="2 3" key="1">
    <citation type="submission" date="2021-03" db="EMBL/GenBank/DDBJ databases">
        <title>Genomic Encyclopedia of Type Strains, Phase IV (KMG-IV): sequencing the most valuable type-strain genomes for metagenomic binning, comparative biology and taxonomic classification.</title>
        <authorList>
            <person name="Goeker M."/>
        </authorList>
    </citation>
    <scope>NUCLEOTIDE SEQUENCE [LARGE SCALE GENOMIC DNA]</scope>
    <source>
        <strain evidence="2 3">DSM 26806</strain>
    </source>
</reference>
<protein>
    <submittedName>
        <fullName evidence="2">PhnB protein</fullName>
    </submittedName>
</protein>
<dbReference type="InterPro" id="IPR028973">
    <property type="entry name" value="PhnB-like"/>
</dbReference>
<organism evidence="2 3">
    <name type="scientific">Paenibacillus shirakamiensis</name>
    <dbReference type="NCBI Taxonomy" id="1265935"/>
    <lineage>
        <taxon>Bacteria</taxon>
        <taxon>Bacillati</taxon>
        <taxon>Bacillota</taxon>
        <taxon>Bacilli</taxon>
        <taxon>Bacillales</taxon>
        <taxon>Paenibacillaceae</taxon>
        <taxon>Paenibacillus</taxon>
    </lineage>
</organism>
<accession>A0ABS4JF16</accession>
<dbReference type="PANTHER" id="PTHR33990:SF1">
    <property type="entry name" value="PROTEIN YJDN"/>
    <property type="match status" value="1"/>
</dbReference>
<dbReference type="RefSeq" id="WP_209860203.1">
    <property type="nucleotide sequence ID" value="NZ_JAGGLD010000001.1"/>
</dbReference>
<evidence type="ECO:0000259" key="1">
    <source>
        <dbReference type="Pfam" id="PF06983"/>
    </source>
</evidence>
<dbReference type="Gene3D" id="3.10.180.10">
    <property type="entry name" value="2,3-Dihydroxybiphenyl 1,2-Dioxygenase, domain 1"/>
    <property type="match status" value="1"/>
</dbReference>